<keyword evidence="1" id="KW-0472">Membrane</keyword>
<gene>
    <name evidence="2" type="ORF">GM418_07585</name>
</gene>
<keyword evidence="3" id="KW-1185">Reference proteome</keyword>
<dbReference type="RefSeq" id="WP_158864743.1">
    <property type="nucleotide sequence ID" value="NZ_CP046401.1"/>
</dbReference>
<accession>A0A6I6JL53</accession>
<dbReference type="AlphaFoldDB" id="A0A6I6JL53"/>
<keyword evidence="1" id="KW-0812">Transmembrane</keyword>
<evidence type="ECO:0000313" key="3">
    <source>
        <dbReference type="Proteomes" id="UP000428260"/>
    </source>
</evidence>
<proteinExistence type="predicted"/>
<dbReference type="Proteomes" id="UP000428260">
    <property type="component" value="Chromosome"/>
</dbReference>
<dbReference type="EMBL" id="CP046401">
    <property type="protein sequence ID" value="QGY43526.1"/>
    <property type="molecule type" value="Genomic_DNA"/>
</dbReference>
<organism evidence="2 3">
    <name type="scientific">Maribellus comscasis</name>
    <dbReference type="NCBI Taxonomy" id="2681766"/>
    <lineage>
        <taxon>Bacteria</taxon>
        <taxon>Pseudomonadati</taxon>
        <taxon>Bacteroidota</taxon>
        <taxon>Bacteroidia</taxon>
        <taxon>Marinilabiliales</taxon>
        <taxon>Prolixibacteraceae</taxon>
        <taxon>Maribellus</taxon>
    </lineage>
</organism>
<sequence>MESIKGGGHNNSCRFLGGVWLTGLLSVGLTGGMGIGIATGAWAGAVVYGCFD</sequence>
<evidence type="ECO:0000313" key="2">
    <source>
        <dbReference type="EMBL" id="QGY43526.1"/>
    </source>
</evidence>
<keyword evidence="1" id="KW-1133">Transmembrane helix</keyword>
<evidence type="ECO:0000256" key="1">
    <source>
        <dbReference type="SAM" id="Phobius"/>
    </source>
</evidence>
<dbReference type="KEGG" id="mcos:GM418_07585"/>
<protein>
    <submittedName>
        <fullName evidence="2">Uncharacterized protein</fullName>
    </submittedName>
</protein>
<feature type="transmembrane region" description="Helical" evidence="1">
    <location>
        <begin position="20"/>
        <end position="51"/>
    </location>
</feature>
<reference evidence="2 3" key="1">
    <citation type="submission" date="2019-11" db="EMBL/GenBank/DDBJ databases">
        <authorList>
            <person name="Zheng R.K."/>
            <person name="Sun C.M."/>
        </authorList>
    </citation>
    <scope>NUCLEOTIDE SEQUENCE [LARGE SCALE GENOMIC DNA]</scope>
    <source>
        <strain evidence="2 3">WC007</strain>
    </source>
</reference>
<name>A0A6I6JL53_9BACT</name>